<dbReference type="GO" id="GO:0043165">
    <property type="term" value="P:Gram-negative-bacterium-type cell outer membrane assembly"/>
    <property type="evidence" value="ECO:0007669"/>
    <property type="project" value="InterPro"/>
</dbReference>
<keyword evidence="1" id="KW-0732">Signal</keyword>
<keyword evidence="4" id="KW-0697">Rotamase</keyword>
<evidence type="ECO:0000313" key="8">
    <source>
        <dbReference type="EMBL" id="VAW88749.1"/>
    </source>
</evidence>
<dbReference type="InterPro" id="IPR015391">
    <property type="entry name" value="SurA_N"/>
</dbReference>
<evidence type="ECO:0000256" key="3">
    <source>
        <dbReference type="ARBA" id="ARBA00022764"/>
    </source>
</evidence>
<dbReference type="Gene3D" id="3.10.50.40">
    <property type="match status" value="2"/>
</dbReference>
<keyword evidence="3" id="KW-0574">Periplasm</keyword>
<dbReference type="Pfam" id="PF09312">
    <property type="entry name" value="SurA_N"/>
    <property type="match status" value="1"/>
</dbReference>
<evidence type="ECO:0000256" key="4">
    <source>
        <dbReference type="ARBA" id="ARBA00023110"/>
    </source>
</evidence>
<dbReference type="InterPro" id="IPR046357">
    <property type="entry name" value="PPIase_dom_sf"/>
</dbReference>
<dbReference type="PROSITE" id="PS50198">
    <property type="entry name" value="PPIC_PPIASE_2"/>
    <property type="match status" value="2"/>
</dbReference>
<dbReference type="GO" id="GO:0051082">
    <property type="term" value="F:unfolded protein binding"/>
    <property type="evidence" value="ECO:0007669"/>
    <property type="project" value="InterPro"/>
</dbReference>
<dbReference type="PANTHER" id="PTHR47637">
    <property type="entry name" value="CHAPERONE SURA"/>
    <property type="match status" value="1"/>
</dbReference>
<dbReference type="InterPro" id="IPR027304">
    <property type="entry name" value="Trigger_fact/SurA_dom_sf"/>
</dbReference>
<dbReference type="EC" id="5.2.1.8" evidence="8"/>
<dbReference type="InterPro" id="IPR000297">
    <property type="entry name" value="PPIase_PpiC"/>
</dbReference>
<dbReference type="Pfam" id="PF00639">
    <property type="entry name" value="Rotamase"/>
    <property type="match status" value="2"/>
</dbReference>
<dbReference type="InterPro" id="IPR050280">
    <property type="entry name" value="OMP_Chaperone_SurA"/>
</dbReference>
<evidence type="ECO:0000259" key="7">
    <source>
        <dbReference type="PROSITE" id="PS50198"/>
    </source>
</evidence>
<dbReference type="GO" id="GO:0003755">
    <property type="term" value="F:peptidyl-prolyl cis-trans isomerase activity"/>
    <property type="evidence" value="ECO:0007669"/>
    <property type="project" value="UniProtKB-KW"/>
</dbReference>
<dbReference type="SUPFAM" id="SSF54534">
    <property type="entry name" value="FKBP-like"/>
    <property type="match status" value="2"/>
</dbReference>
<protein>
    <submittedName>
        <fullName evidence="8">Periplasmic chaperone and peptidyl-prolyl cis-trans isomerase of outer membrane proteins SurA</fullName>
        <ecNumber evidence="8">5.2.1.8</ecNumber>
    </submittedName>
</protein>
<name>A0A3B0ZRU2_9ZZZZ</name>
<dbReference type="SUPFAM" id="SSF109998">
    <property type="entry name" value="Triger factor/SurA peptide-binding domain-like"/>
    <property type="match status" value="1"/>
</dbReference>
<dbReference type="GO" id="GO:0006457">
    <property type="term" value="P:protein folding"/>
    <property type="evidence" value="ECO:0007669"/>
    <property type="project" value="InterPro"/>
</dbReference>
<dbReference type="GO" id="GO:0042277">
    <property type="term" value="F:peptide binding"/>
    <property type="evidence" value="ECO:0007669"/>
    <property type="project" value="InterPro"/>
</dbReference>
<sequence length="429" mass="48985">MKKIVIVLILSMFVSTHLHAKNDVSWLDGIAAIVNDDVITEGELQKKLDGIIKQLQRDGKSLPAMSLLKKQVLERMILTSLQYNLAERTGIRIDDVTLDNTIENIATQNKLTIREFHDVLTKDGIDFADFREEIRKELTLARLRQREVDNRILVTKQDVDNYLLTQKTQQGGDQEYRLQHILMALPEGVSPEQLKVSQKKAAQLVQQLREGSDFSEMAIAHSAGQKALDGGDWGWRKLGELPRVFAEIVVKMAMGDVSDLIRSPSGFHIIKLAEKRSVSTQRNVIVQRQARHILIKPDDRADMADSRVRLDRLRERIVNGEDFAEIAKIRSDDPGSAVEGGSLGWVNPGVMVPEFEEEMDKLADGEISPVFQSRFGWHIVQVLEHRDYDNTEELQQIAAQKAIKQRLVEEEYQLWLRRLRDEAFVELKI</sequence>
<dbReference type="GO" id="GO:0030288">
    <property type="term" value="C:outer membrane-bounded periplasmic space"/>
    <property type="evidence" value="ECO:0007669"/>
    <property type="project" value="InterPro"/>
</dbReference>
<proteinExistence type="inferred from homology"/>
<evidence type="ECO:0000256" key="6">
    <source>
        <dbReference type="ARBA" id="ARBA00023235"/>
    </source>
</evidence>
<dbReference type="PANTHER" id="PTHR47637:SF1">
    <property type="entry name" value="CHAPERONE SURA"/>
    <property type="match status" value="1"/>
</dbReference>
<dbReference type="GO" id="GO:0050821">
    <property type="term" value="P:protein stabilization"/>
    <property type="evidence" value="ECO:0007669"/>
    <property type="project" value="InterPro"/>
</dbReference>
<keyword evidence="6 8" id="KW-0413">Isomerase</keyword>
<feature type="domain" description="PpiC" evidence="7">
    <location>
        <begin position="285"/>
        <end position="384"/>
    </location>
</feature>
<keyword evidence="2" id="KW-0677">Repeat</keyword>
<gene>
    <name evidence="8" type="ORF">MNBD_GAMMA18-652</name>
</gene>
<dbReference type="EMBL" id="UOFP01000235">
    <property type="protein sequence ID" value="VAW88749.1"/>
    <property type="molecule type" value="Genomic_DNA"/>
</dbReference>
<dbReference type="HAMAP" id="MF_01183">
    <property type="entry name" value="Chaperone_SurA"/>
    <property type="match status" value="1"/>
</dbReference>
<reference evidence="8" key="1">
    <citation type="submission" date="2018-06" db="EMBL/GenBank/DDBJ databases">
        <authorList>
            <person name="Zhirakovskaya E."/>
        </authorList>
    </citation>
    <scope>NUCLEOTIDE SEQUENCE</scope>
</reference>
<evidence type="ECO:0000256" key="1">
    <source>
        <dbReference type="ARBA" id="ARBA00022729"/>
    </source>
</evidence>
<dbReference type="InterPro" id="IPR023034">
    <property type="entry name" value="PPIase_SurA"/>
</dbReference>
<organism evidence="8">
    <name type="scientific">hydrothermal vent metagenome</name>
    <dbReference type="NCBI Taxonomy" id="652676"/>
    <lineage>
        <taxon>unclassified sequences</taxon>
        <taxon>metagenomes</taxon>
        <taxon>ecological metagenomes</taxon>
    </lineage>
</organism>
<evidence type="ECO:0000256" key="2">
    <source>
        <dbReference type="ARBA" id="ARBA00022737"/>
    </source>
</evidence>
<accession>A0A3B0ZRU2</accession>
<dbReference type="AlphaFoldDB" id="A0A3B0ZRU2"/>
<keyword evidence="5" id="KW-0143">Chaperone</keyword>
<dbReference type="Gene3D" id="1.10.4030.10">
    <property type="entry name" value="Porin chaperone SurA, peptide-binding domain"/>
    <property type="match status" value="1"/>
</dbReference>
<evidence type="ECO:0000256" key="5">
    <source>
        <dbReference type="ARBA" id="ARBA00023186"/>
    </source>
</evidence>
<feature type="domain" description="PpiC" evidence="7">
    <location>
        <begin position="173"/>
        <end position="274"/>
    </location>
</feature>